<accession>A0ABW4YI04</accession>
<evidence type="ECO:0000256" key="1">
    <source>
        <dbReference type="ARBA" id="ARBA00023277"/>
    </source>
</evidence>
<evidence type="ECO:0000313" key="3">
    <source>
        <dbReference type="EMBL" id="MFD2115385.1"/>
    </source>
</evidence>
<keyword evidence="4" id="KW-1185">Reference proteome</keyword>
<dbReference type="Proteomes" id="UP001597362">
    <property type="component" value="Unassembled WGS sequence"/>
</dbReference>
<dbReference type="EMBL" id="JBHUHO010000016">
    <property type="protein sequence ID" value="MFD2115385.1"/>
    <property type="molecule type" value="Genomic_DNA"/>
</dbReference>
<evidence type="ECO:0000313" key="4">
    <source>
        <dbReference type="Proteomes" id="UP001597362"/>
    </source>
</evidence>
<dbReference type="PANTHER" id="PTHR11280">
    <property type="entry name" value="GLUCOSAMINE-6-PHOSPHATE ISOMERASE"/>
    <property type="match status" value="1"/>
</dbReference>
<comment type="caution">
    <text evidence="3">The sequence shown here is derived from an EMBL/GenBank/DDBJ whole genome shotgun (WGS) entry which is preliminary data.</text>
</comment>
<evidence type="ECO:0000259" key="2">
    <source>
        <dbReference type="Pfam" id="PF01182"/>
    </source>
</evidence>
<sequence>MKQVVRDRLKCHVYETRDEMGKQAALIAAQQLKAVLAKQEEARVIFACAPSQNETLHYLTMEEGIDWSRVVGFHMDEYIGLSLNSDQWFNIYLQKHLLQKVQLKQFHFIDGTVDPETMIENYTKLLGEKPIDLVCLGIGENGHIAFNDPPVADFDDPHLIKKVALDPFSRQQQVNDGCFATLDEVPTHALSLTIPALMRAKRMVCSVPGPTKAMAVRHTLFDPITVACPATVMRRHEQAYLFVDKAAFVEANRIFEAGE</sequence>
<keyword evidence="1" id="KW-0119">Carbohydrate metabolism</keyword>
<dbReference type="CDD" id="cd01399">
    <property type="entry name" value="GlcN6P_deaminase"/>
    <property type="match status" value="1"/>
</dbReference>
<gene>
    <name evidence="3" type="ORF">ACFSJH_06510</name>
</gene>
<dbReference type="RefSeq" id="WP_377770491.1">
    <property type="nucleotide sequence ID" value="NZ_JBHUHO010000016.1"/>
</dbReference>
<name>A0ABW4YI04_9BACL</name>
<proteinExistence type="predicted"/>
<dbReference type="SUPFAM" id="SSF100950">
    <property type="entry name" value="NagB/RpiA/CoA transferase-like"/>
    <property type="match status" value="1"/>
</dbReference>
<reference evidence="4" key="1">
    <citation type="journal article" date="2019" name="Int. J. Syst. Evol. Microbiol.">
        <title>The Global Catalogue of Microorganisms (GCM) 10K type strain sequencing project: providing services to taxonomists for standard genome sequencing and annotation.</title>
        <authorList>
            <consortium name="The Broad Institute Genomics Platform"/>
            <consortium name="The Broad Institute Genome Sequencing Center for Infectious Disease"/>
            <person name="Wu L."/>
            <person name="Ma J."/>
        </authorList>
    </citation>
    <scope>NUCLEOTIDE SEQUENCE [LARGE SCALE GENOMIC DNA]</scope>
    <source>
        <strain evidence="4">GH52</strain>
    </source>
</reference>
<organism evidence="3 4">
    <name type="scientific">Paenibacillus yanchengensis</name>
    <dbReference type="NCBI Taxonomy" id="2035833"/>
    <lineage>
        <taxon>Bacteria</taxon>
        <taxon>Bacillati</taxon>
        <taxon>Bacillota</taxon>
        <taxon>Bacilli</taxon>
        <taxon>Bacillales</taxon>
        <taxon>Paenibacillaceae</taxon>
        <taxon>Paenibacillus</taxon>
    </lineage>
</organism>
<dbReference type="InterPro" id="IPR037171">
    <property type="entry name" value="NagB/RpiA_transferase-like"/>
</dbReference>
<protein>
    <submittedName>
        <fullName evidence="3">Glucosamine-6-phosphate deaminase</fullName>
    </submittedName>
</protein>
<dbReference type="Pfam" id="PF01182">
    <property type="entry name" value="Glucosamine_iso"/>
    <property type="match status" value="1"/>
</dbReference>
<feature type="domain" description="Glucosamine/galactosamine-6-phosphate isomerase" evidence="2">
    <location>
        <begin position="16"/>
        <end position="238"/>
    </location>
</feature>
<dbReference type="InterPro" id="IPR006148">
    <property type="entry name" value="Glc/Gal-6P_isomerase"/>
</dbReference>
<dbReference type="Gene3D" id="3.40.50.1360">
    <property type="match status" value="1"/>
</dbReference>
<dbReference type="PANTHER" id="PTHR11280:SF6">
    <property type="entry name" value="GLUCOSAMINE-6-PHOSPHATE ISOMERASE NAGB"/>
    <property type="match status" value="1"/>
</dbReference>
<dbReference type="InterPro" id="IPR004547">
    <property type="entry name" value="Glucosamine6P_isomerase"/>
</dbReference>